<reference evidence="1 2" key="1">
    <citation type="submission" date="2024-09" db="EMBL/GenBank/DDBJ databases">
        <authorList>
            <person name="Sun Q."/>
            <person name="Mori K."/>
        </authorList>
    </citation>
    <scope>NUCLEOTIDE SEQUENCE [LARGE SCALE GENOMIC DNA]</scope>
    <source>
        <strain evidence="1 2">CCM 4839</strain>
    </source>
</reference>
<evidence type="ECO:0000313" key="1">
    <source>
        <dbReference type="EMBL" id="MFC0390848.1"/>
    </source>
</evidence>
<dbReference type="RefSeq" id="WP_204818461.1">
    <property type="nucleotide sequence ID" value="NZ_JANHOF010000004.1"/>
</dbReference>
<comment type="caution">
    <text evidence="1">The sequence shown here is derived from an EMBL/GenBank/DDBJ whole genome shotgun (WGS) entry which is preliminary data.</text>
</comment>
<dbReference type="Pfam" id="PF11225">
    <property type="entry name" value="DUF3024"/>
    <property type="match status" value="1"/>
</dbReference>
<proteinExistence type="predicted"/>
<keyword evidence="2" id="KW-1185">Reference proteome</keyword>
<sequence length="111" mass="13512">MLDEFTRLRVTRILQSYIEQKVPKEIRNEIKLKFTIRGNNVTLKEERLGYQSRWFEYDIAQFRFKNETNTWSVYWRDSKDKWHLVEEIAPSGDFVHQLQCVDVNASGIFWH</sequence>
<dbReference type="Proteomes" id="UP001589818">
    <property type="component" value="Unassembled WGS sequence"/>
</dbReference>
<dbReference type="InterPro" id="IPR021388">
    <property type="entry name" value="DUF3024"/>
</dbReference>
<evidence type="ECO:0000313" key="2">
    <source>
        <dbReference type="Proteomes" id="UP001589818"/>
    </source>
</evidence>
<organism evidence="1 2">
    <name type="scientific">Paenibacillus mendelii</name>
    <dbReference type="NCBI Taxonomy" id="206163"/>
    <lineage>
        <taxon>Bacteria</taxon>
        <taxon>Bacillati</taxon>
        <taxon>Bacillota</taxon>
        <taxon>Bacilli</taxon>
        <taxon>Bacillales</taxon>
        <taxon>Paenibacillaceae</taxon>
        <taxon>Paenibacillus</taxon>
    </lineage>
</organism>
<protein>
    <submittedName>
        <fullName evidence="1">DUF3024 domain-containing protein</fullName>
    </submittedName>
</protein>
<gene>
    <name evidence="1" type="ORF">ACFFJ8_05630</name>
</gene>
<accession>A0ABV6J4P8</accession>
<name>A0ABV6J4P8_9BACL</name>
<dbReference type="EMBL" id="JBHLVF010000010">
    <property type="protein sequence ID" value="MFC0390848.1"/>
    <property type="molecule type" value="Genomic_DNA"/>
</dbReference>